<accession>A0ABP0EYP5</accession>
<keyword evidence="2 6" id="KW-0812">Transmembrane</keyword>
<evidence type="ECO:0008006" key="9">
    <source>
        <dbReference type="Google" id="ProtNLM"/>
    </source>
</evidence>
<feature type="transmembrane region" description="Helical" evidence="6">
    <location>
        <begin position="132"/>
        <end position="161"/>
    </location>
</feature>
<comment type="subcellular location">
    <subcellularLocation>
        <location evidence="1">Membrane</location>
        <topology evidence="1">Multi-pass membrane protein</topology>
    </subcellularLocation>
</comment>
<comment type="caution">
    <text evidence="7">The sequence shown here is derived from an EMBL/GenBank/DDBJ whole genome shotgun (WGS) entry which is preliminary data.</text>
</comment>
<feature type="region of interest" description="Disordered" evidence="5">
    <location>
        <begin position="1"/>
        <end position="30"/>
    </location>
</feature>
<dbReference type="Proteomes" id="UP001642483">
    <property type="component" value="Unassembled WGS sequence"/>
</dbReference>
<dbReference type="PANTHER" id="PTHR21676:SF6">
    <property type="entry name" value="PROTEIN STUM"/>
    <property type="match status" value="1"/>
</dbReference>
<evidence type="ECO:0000256" key="5">
    <source>
        <dbReference type="SAM" id="MobiDB-lite"/>
    </source>
</evidence>
<evidence type="ECO:0000256" key="6">
    <source>
        <dbReference type="SAM" id="Phobius"/>
    </source>
</evidence>
<dbReference type="InterPro" id="IPR026673">
    <property type="entry name" value="SPEC3/Stum"/>
</dbReference>
<keyword evidence="3 6" id="KW-1133">Transmembrane helix</keyword>
<keyword evidence="4 6" id="KW-0472">Membrane</keyword>
<gene>
    <name evidence="7" type="ORF">CVLEPA_LOCUS1192</name>
</gene>
<sequence>MEKVADKRNDFSNLEPPPYQTKAGPSQSGISQTGQYIGPAQVNYVTQTTVSLPPQTNQSNQITYITQTTTQHGAFEDMYSRIPIMPMCLAVTLCVINTICPGMGTVIASFTIFCCGRVNMTTNSSKCEILCYNFWIGWAQLLTCWLIAGWIWSIMWGYAFIAVSAKYADPQNIFITTTRTTTIPVPAGVEGSSIQTQTAVRDADGLPSYPNTGYMNNEKETKNN</sequence>
<dbReference type="Pfam" id="PF15795">
    <property type="entry name" value="Spec3"/>
    <property type="match status" value="1"/>
</dbReference>
<organism evidence="7 8">
    <name type="scientific">Clavelina lepadiformis</name>
    <name type="common">Light-bulb sea squirt</name>
    <name type="synonym">Ascidia lepadiformis</name>
    <dbReference type="NCBI Taxonomy" id="159417"/>
    <lineage>
        <taxon>Eukaryota</taxon>
        <taxon>Metazoa</taxon>
        <taxon>Chordata</taxon>
        <taxon>Tunicata</taxon>
        <taxon>Ascidiacea</taxon>
        <taxon>Aplousobranchia</taxon>
        <taxon>Clavelinidae</taxon>
        <taxon>Clavelina</taxon>
    </lineage>
</organism>
<proteinExistence type="predicted"/>
<dbReference type="PANTHER" id="PTHR21676">
    <property type="entry name" value="PROTEIN STUM"/>
    <property type="match status" value="1"/>
</dbReference>
<protein>
    <recommendedName>
        <fullName evidence="9">Protein SPEC3</fullName>
    </recommendedName>
</protein>
<evidence type="ECO:0000313" key="8">
    <source>
        <dbReference type="Proteomes" id="UP001642483"/>
    </source>
</evidence>
<feature type="region of interest" description="Disordered" evidence="5">
    <location>
        <begin position="204"/>
        <end position="224"/>
    </location>
</feature>
<evidence type="ECO:0000256" key="4">
    <source>
        <dbReference type="ARBA" id="ARBA00023136"/>
    </source>
</evidence>
<feature type="compositionally biased region" description="Basic and acidic residues" evidence="5">
    <location>
        <begin position="1"/>
        <end position="10"/>
    </location>
</feature>
<dbReference type="EMBL" id="CAWYQH010000001">
    <property type="protein sequence ID" value="CAK8672211.1"/>
    <property type="molecule type" value="Genomic_DNA"/>
</dbReference>
<feature type="transmembrane region" description="Helical" evidence="6">
    <location>
        <begin position="88"/>
        <end position="112"/>
    </location>
</feature>
<keyword evidence="8" id="KW-1185">Reference proteome</keyword>
<evidence type="ECO:0000256" key="2">
    <source>
        <dbReference type="ARBA" id="ARBA00022692"/>
    </source>
</evidence>
<evidence type="ECO:0000256" key="3">
    <source>
        <dbReference type="ARBA" id="ARBA00022989"/>
    </source>
</evidence>
<evidence type="ECO:0000256" key="1">
    <source>
        <dbReference type="ARBA" id="ARBA00004141"/>
    </source>
</evidence>
<evidence type="ECO:0000313" key="7">
    <source>
        <dbReference type="EMBL" id="CAK8672211.1"/>
    </source>
</evidence>
<reference evidence="7 8" key="1">
    <citation type="submission" date="2024-02" db="EMBL/GenBank/DDBJ databases">
        <authorList>
            <person name="Daric V."/>
            <person name="Darras S."/>
        </authorList>
    </citation>
    <scope>NUCLEOTIDE SEQUENCE [LARGE SCALE GENOMIC DNA]</scope>
</reference>
<name>A0ABP0EYP5_CLALP</name>